<keyword evidence="3" id="KW-1185">Reference proteome</keyword>
<feature type="compositionally biased region" description="Basic and acidic residues" evidence="1">
    <location>
        <begin position="1"/>
        <end position="19"/>
    </location>
</feature>
<reference evidence="2 3" key="1">
    <citation type="journal article" date="2021" name="Environ. Microbiol.">
        <title>Gene family expansions and transcriptome signatures uncover fungal adaptations to wood decay.</title>
        <authorList>
            <person name="Hage H."/>
            <person name="Miyauchi S."/>
            <person name="Viragh M."/>
            <person name="Drula E."/>
            <person name="Min B."/>
            <person name="Chaduli D."/>
            <person name="Navarro D."/>
            <person name="Favel A."/>
            <person name="Norest M."/>
            <person name="Lesage-Meessen L."/>
            <person name="Balint B."/>
            <person name="Merenyi Z."/>
            <person name="de Eugenio L."/>
            <person name="Morin E."/>
            <person name="Martinez A.T."/>
            <person name="Baldrian P."/>
            <person name="Stursova M."/>
            <person name="Martinez M.J."/>
            <person name="Novotny C."/>
            <person name="Magnuson J.K."/>
            <person name="Spatafora J.W."/>
            <person name="Maurice S."/>
            <person name="Pangilinan J."/>
            <person name="Andreopoulos W."/>
            <person name="LaButti K."/>
            <person name="Hundley H."/>
            <person name="Na H."/>
            <person name="Kuo A."/>
            <person name="Barry K."/>
            <person name="Lipzen A."/>
            <person name="Henrissat B."/>
            <person name="Riley R."/>
            <person name="Ahrendt S."/>
            <person name="Nagy L.G."/>
            <person name="Grigoriev I.V."/>
            <person name="Martin F."/>
            <person name="Rosso M.N."/>
        </authorList>
    </citation>
    <scope>NUCLEOTIDE SEQUENCE [LARGE SCALE GENOMIC DNA]</scope>
    <source>
        <strain evidence="2 3">CIRM-BRFM 1785</strain>
    </source>
</reference>
<accession>A0ABQ8KM13</accession>
<dbReference type="RefSeq" id="XP_047781107.1">
    <property type="nucleotide sequence ID" value="XM_047921517.1"/>
</dbReference>
<sequence>MAREGKNVDRSAPDSEQRFSLDQLQQLLEALRLVSEQEAERQMWRDVDDPSHPMTSDLPASGSGGNPPGAGTVTQGGPSSHAPGAGALAPGGPSGHTPGAGTVAQGGHSGRAPGTVAQGGHSGCAGPADFAPPVRPPSPAPRVPSGPQGTSCVPAAPVIGNGSGNTGVGLCGGCCGNCGGYDRYAEDVGPGSSTGKLRWYSITKGKAIGVFCDWAIVGPLVLNVPDSSLDLPDPSLGLYTWPYKLVVPACYSTPFLEYDELFSDTDYVLDELKQALNMQQFLLLEDKGREHYALFNSSTKSEGEALLRRLDEELVQRLQSWEDTESSDMSTQAGVVQDVGTKWAARIICCLALELQLAKSGRNWGQWDYCFKSDARE</sequence>
<name>A0ABQ8KM13_9APHY</name>
<organism evidence="2 3">
    <name type="scientific">Rhodofomes roseus</name>
    <dbReference type="NCBI Taxonomy" id="34475"/>
    <lineage>
        <taxon>Eukaryota</taxon>
        <taxon>Fungi</taxon>
        <taxon>Dikarya</taxon>
        <taxon>Basidiomycota</taxon>
        <taxon>Agaricomycotina</taxon>
        <taxon>Agaricomycetes</taxon>
        <taxon>Polyporales</taxon>
        <taxon>Rhodofomes</taxon>
    </lineage>
</organism>
<dbReference type="EMBL" id="JADCUA010000006">
    <property type="protein sequence ID" value="KAH9839352.1"/>
    <property type="molecule type" value="Genomic_DNA"/>
</dbReference>
<dbReference type="Proteomes" id="UP000814176">
    <property type="component" value="Unassembled WGS sequence"/>
</dbReference>
<gene>
    <name evidence="2" type="ORF">C8Q71DRAFT_722300</name>
</gene>
<feature type="compositionally biased region" description="Basic and acidic residues" evidence="1">
    <location>
        <begin position="38"/>
        <end position="51"/>
    </location>
</feature>
<feature type="region of interest" description="Disordered" evidence="1">
    <location>
        <begin position="37"/>
        <end position="150"/>
    </location>
</feature>
<evidence type="ECO:0000313" key="3">
    <source>
        <dbReference type="Proteomes" id="UP000814176"/>
    </source>
</evidence>
<protein>
    <submittedName>
        <fullName evidence="2">Uncharacterized protein</fullName>
    </submittedName>
</protein>
<feature type="compositionally biased region" description="Low complexity" evidence="1">
    <location>
        <begin position="76"/>
        <end position="91"/>
    </location>
</feature>
<feature type="region of interest" description="Disordered" evidence="1">
    <location>
        <begin position="1"/>
        <end position="20"/>
    </location>
</feature>
<proteinExistence type="predicted"/>
<evidence type="ECO:0000313" key="2">
    <source>
        <dbReference type="EMBL" id="KAH9839352.1"/>
    </source>
</evidence>
<evidence type="ECO:0000256" key="1">
    <source>
        <dbReference type="SAM" id="MobiDB-lite"/>
    </source>
</evidence>
<comment type="caution">
    <text evidence="2">The sequence shown here is derived from an EMBL/GenBank/DDBJ whole genome shotgun (WGS) entry which is preliminary data.</text>
</comment>
<feature type="compositionally biased region" description="Pro residues" evidence="1">
    <location>
        <begin position="133"/>
        <end position="144"/>
    </location>
</feature>
<dbReference type="GeneID" id="72002249"/>